<dbReference type="RefSeq" id="WP_175549162.1">
    <property type="nucleotide sequence ID" value="NZ_FQUV01000006.1"/>
</dbReference>
<evidence type="ECO:0000313" key="3">
    <source>
        <dbReference type="Proteomes" id="UP000184144"/>
    </source>
</evidence>
<evidence type="ECO:0000256" key="1">
    <source>
        <dbReference type="SAM" id="Phobius"/>
    </source>
</evidence>
<feature type="transmembrane region" description="Helical" evidence="1">
    <location>
        <begin position="45"/>
        <end position="68"/>
    </location>
</feature>
<organism evidence="2 3">
    <name type="scientific">Litoreibacter ascidiaceicola</name>
    <dbReference type="NCBI Taxonomy" id="1486859"/>
    <lineage>
        <taxon>Bacteria</taxon>
        <taxon>Pseudomonadati</taxon>
        <taxon>Pseudomonadota</taxon>
        <taxon>Alphaproteobacteria</taxon>
        <taxon>Rhodobacterales</taxon>
        <taxon>Roseobacteraceae</taxon>
        <taxon>Litoreibacter</taxon>
    </lineage>
</organism>
<accession>A0A1M5BMB4</accession>
<keyword evidence="1" id="KW-0812">Transmembrane</keyword>
<sequence length="136" mass="14413">MENGFGNRTLKIAAGVAIVFGLLTVLSGGRALFGSEVARAAVGDAVPFVLWFNFLAGFAYVVAGIGLFLRHRPAVWVSIGILGSTFLVMLAFGLHMAQGGAYEVRTVGAMILRTSVWAAISFVAWTYIGRGAMRAE</sequence>
<keyword evidence="1" id="KW-0472">Membrane</keyword>
<dbReference type="AlphaFoldDB" id="A0A1M5BMB4"/>
<feature type="transmembrane region" description="Helical" evidence="1">
    <location>
        <begin position="75"/>
        <end position="95"/>
    </location>
</feature>
<protein>
    <submittedName>
        <fullName evidence="2">Uncharacterized protein</fullName>
    </submittedName>
</protein>
<gene>
    <name evidence="2" type="ORF">SAMN05444273_10642</name>
</gene>
<keyword evidence="3" id="KW-1185">Reference proteome</keyword>
<dbReference type="EMBL" id="FQUV01000006">
    <property type="protein sequence ID" value="SHF43536.1"/>
    <property type="molecule type" value="Genomic_DNA"/>
</dbReference>
<dbReference type="Proteomes" id="UP000184144">
    <property type="component" value="Unassembled WGS sequence"/>
</dbReference>
<reference evidence="3" key="1">
    <citation type="submission" date="2016-11" db="EMBL/GenBank/DDBJ databases">
        <authorList>
            <person name="Varghese N."/>
            <person name="Submissions S."/>
        </authorList>
    </citation>
    <scope>NUCLEOTIDE SEQUENCE [LARGE SCALE GENOMIC DNA]</scope>
    <source>
        <strain evidence="3">DSM 100566</strain>
    </source>
</reference>
<keyword evidence="1" id="KW-1133">Transmembrane helix</keyword>
<feature type="transmembrane region" description="Helical" evidence="1">
    <location>
        <begin position="12"/>
        <end position="33"/>
    </location>
</feature>
<name>A0A1M5BMB4_9RHOB</name>
<dbReference type="STRING" id="1486859.SAMN05444273_10642"/>
<evidence type="ECO:0000313" key="2">
    <source>
        <dbReference type="EMBL" id="SHF43536.1"/>
    </source>
</evidence>
<feature type="transmembrane region" description="Helical" evidence="1">
    <location>
        <begin position="107"/>
        <end position="128"/>
    </location>
</feature>
<proteinExistence type="predicted"/>